<proteinExistence type="predicted"/>
<evidence type="ECO:0000259" key="1">
    <source>
        <dbReference type="Pfam" id="PF01498"/>
    </source>
</evidence>
<dbReference type="Pfam" id="PF01498">
    <property type="entry name" value="HTH_Tnp_Tc3_2"/>
    <property type="match status" value="1"/>
</dbReference>
<protein>
    <submittedName>
        <fullName evidence="2">HTH_Tnp_Tc3_2 domain-containing protein</fullName>
    </submittedName>
</protein>
<evidence type="ECO:0000313" key="2">
    <source>
        <dbReference type="WBParaSite" id="HPLM_0000001101-mRNA-1"/>
    </source>
</evidence>
<dbReference type="GO" id="GO:0006313">
    <property type="term" value="P:DNA transposition"/>
    <property type="evidence" value="ECO:0007669"/>
    <property type="project" value="InterPro"/>
</dbReference>
<reference evidence="2" key="1">
    <citation type="submission" date="2017-02" db="UniProtKB">
        <authorList>
            <consortium name="WormBaseParasite"/>
        </authorList>
    </citation>
    <scope>IDENTIFICATION</scope>
</reference>
<accession>A0A0N4VRV9</accession>
<sequence>MSGISRLYSLLCVTSCTLYNIGLFKALGNLYVTTRSSAVIRGFQEPLTSKRISEIRGMPVIFVRTISKRHKATRSSEGSEIDAMSCSQKSCAACKKWLTSKFLRNLDVRQTNPSVETVLRFLREVGLFGCRPAKKPLISTKNRKALLDWAHAHKNWAIQQ</sequence>
<organism evidence="2">
    <name type="scientific">Haemonchus placei</name>
    <name type="common">Barber's pole worm</name>
    <dbReference type="NCBI Taxonomy" id="6290"/>
    <lineage>
        <taxon>Eukaryota</taxon>
        <taxon>Metazoa</taxon>
        <taxon>Ecdysozoa</taxon>
        <taxon>Nematoda</taxon>
        <taxon>Chromadorea</taxon>
        <taxon>Rhabditida</taxon>
        <taxon>Rhabditina</taxon>
        <taxon>Rhabditomorpha</taxon>
        <taxon>Strongyloidea</taxon>
        <taxon>Trichostrongylidae</taxon>
        <taxon>Haemonchus</taxon>
    </lineage>
</organism>
<dbReference type="WBParaSite" id="HPLM_0000001101-mRNA-1">
    <property type="protein sequence ID" value="HPLM_0000001101-mRNA-1"/>
    <property type="gene ID" value="HPLM_0000001101"/>
</dbReference>
<name>A0A0N4VRV9_HAEPC</name>
<dbReference type="InterPro" id="IPR002492">
    <property type="entry name" value="Transposase_Tc1-like"/>
</dbReference>
<dbReference type="AlphaFoldDB" id="A0A0N4VRV9"/>
<dbReference type="GO" id="GO:0003677">
    <property type="term" value="F:DNA binding"/>
    <property type="evidence" value="ECO:0007669"/>
    <property type="project" value="InterPro"/>
</dbReference>
<feature type="domain" description="Transposase Tc1-like" evidence="1">
    <location>
        <begin position="110"/>
        <end position="155"/>
    </location>
</feature>
<dbReference type="GO" id="GO:0015074">
    <property type="term" value="P:DNA integration"/>
    <property type="evidence" value="ECO:0007669"/>
    <property type="project" value="InterPro"/>
</dbReference>